<organism evidence="1 2">
    <name type="scientific">Dendrobium nobile</name>
    <name type="common">Orchid</name>
    <dbReference type="NCBI Taxonomy" id="94219"/>
    <lineage>
        <taxon>Eukaryota</taxon>
        <taxon>Viridiplantae</taxon>
        <taxon>Streptophyta</taxon>
        <taxon>Embryophyta</taxon>
        <taxon>Tracheophyta</taxon>
        <taxon>Spermatophyta</taxon>
        <taxon>Magnoliopsida</taxon>
        <taxon>Liliopsida</taxon>
        <taxon>Asparagales</taxon>
        <taxon>Orchidaceae</taxon>
        <taxon>Epidendroideae</taxon>
        <taxon>Malaxideae</taxon>
        <taxon>Dendrobiinae</taxon>
        <taxon>Dendrobium</taxon>
    </lineage>
</organism>
<reference evidence="1" key="1">
    <citation type="journal article" date="2022" name="Front. Genet.">
        <title>Chromosome-Scale Assembly of the Dendrobium nobile Genome Provides Insights Into the Molecular Mechanism of the Biosynthesis of the Medicinal Active Ingredient of Dendrobium.</title>
        <authorList>
            <person name="Xu Q."/>
            <person name="Niu S.-C."/>
            <person name="Li K.-L."/>
            <person name="Zheng P.-J."/>
            <person name="Zhang X.-J."/>
            <person name="Jia Y."/>
            <person name="Liu Y."/>
            <person name="Niu Y.-X."/>
            <person name="Yu L.-H."/>
            <person name="Chen D.-F."/>
            <person name="Zhang G.-Q."/>
        </authorList>
    </citation>
    <scope>NUCLEOTIDE SEQUENCE</scope>
    <source>
        <tissue evidence="1">Leaf</tissue>
    </source>
</reference>
<proteinExistence type="predicted"/>
<accession>A0A8T3BXF4</accession>
<evidence type="ECO:0000313" key="1">
    <source>
        <dbReference type="EMBL" id="KAI0520301.1"/>
    </source>
</evidence>
<comment type="caution">
    <text evidence="1">The sequence shown here is derived from an EMBL/GenBank/DDBJ whole genome shotgun (WGS) entry which is preliminary data.</text>
</comment>
<evidence type="ECO:0000313" key="2">
    <source>
        <dbReference type="Proteomes" id="UP000829196"/>
    </source>
</evidence>
<dbReference type="Proteomes" id="UP000829196">
    <property type="component" value="Unassembled WGS sequence"/>
</dbReference>
<keyword evidence="2" id="KW-1185">Reference proteome</keyword>
<protein>
    <submittedName>
        <fullName evidence="1">Uncharacterized protein</fullName>
    </submittedName>
</protein>
<dbReference type="AlphaFoldDB" id="A0A8T3BXF4"/>
<dbReference type="OrthoDB" id="10051712at2759"/>
<sequence length="112" mass="12057">MYSCWSLNVEMRSASPHKIIEKWTAPPLLHSIALVRGFLFVTERWSVPLLLLPSIPCNCPNEVKAWRCLAELQASGAGQAEIRASGGGPAELRVSCDGLVELKASGGGLVEL</sequence>
<name>A0A8T3BXF4_DENNO</name>
<dbReference type="EMBL" id="JAGYWB010000006">
    <property type="protein sequence ID" value="KAI0520301.1"/>
    <property type="molecule type" value="Genomic_DNA"/>
</dbReference>
<gene>
    <name evidence="1" type="ORF">KFK09_007773</name>
</gene>